<protein>
    <submittedName>
        <fullName evidence="1">Uncharacterized protein</fullName>
    </submittedName>
</protein>
<evidence type="ECO:0000313" key="2">
    <source>
        <dbReference type="Proteomes" id="UP001231649"/>
    </source>
</evidence>
<dbReference type="EMBL" id="CM056777">
    <property type="protein sequence ID" value="KAJ8737906.1"/>
    <property type="molecule type" value="Genomic_DNA"/>
</dbReference>
<comment type="caution">
    <text evidence="1">The sequence shown here is derived from an EMBL/GenBank/DDBJ whole genome shotgun (WGS) entry which is preliminary data.</text>
</comment>
<gene>
    <name evidence="1" type="ORF">PYW08_000501</name>
</gene>
<reference evidence="1" key="1">
    <citation type="submission" date="2023-03" db="EMBL/GenBank/DDBJ databases">
        <title>Chromosome-level genomes of two armyworms, Mythimna separata and Mythimna loreyi, provide insights into the biosynthesis and reception of sex pheromones.</title>
        <authorList>
            <person name="Zhao H."/>
        </authorList>
    </citation>
    <scope>NUCLEOTIDE SEQUENCE</scope>
    <source>
        <strain evidence="1">BeijingLab</strain>
    </source>
</reference>
<keyword evidence="2" id="KW-1185">Reference proteome</keyword>
<organism evidence="1 2">
    <name type="scientific">Mythimna loreyi</name>
    <dbReference type="NCBI Taxonomy" id="667449"/>
    <lineage>
        <taxon>Eukaryota</taxon>
        <taxon>Metazoa</taxon>
        <taxon>Ecdysozoa</taxon>
        <taxon>Arthropoda</taxon>
        <taxon>Hexapoda</taxon>
        <taxon>Insecta</taxon>
        <taxon>Pterygota</taxon>
        <taxon>Neoptera</taxon>
        <taxon>Endopterygota</taxon>
        <taxon>Lepidoptera</taxon>
        <taxon>Glossata</taxon>
        <taxon>Ditrysia</taxon>
        <taxon>Noctuoidea</taxon>
        <taxon>Noctuidae</taxon>
        <taxon>Noctuinae</taxon>
        <taxon>Hadenini</taxon>
        <taxon>Mythimna</taxon>
    </lineage>
</organism>
<proteinExistence type="predicted"/>
<dbReference type="Proteomes" id="UP001231649">
    <property type="component" value="Chromosome 1"/>
</dbReference>
<name>A0ACC2RCX1_9NEOP</name>
<evidence type="ECO:0000313" key="1">
    <source>
        <dbReference type="EMBL" id="KAJ8737906.1"/>
    </source>
</evidence>
<sequence length="207" mass="24396">MSDEDTQNFISLRSSAQMICENLNYAINTVLFGRVIFPPKSFKVNIQYGITLFILEDPIVKAFLDRLLRQIEEWIVQKKVFKLSLVIRKQENNEVVECWDFNIYYENGEPSLHKIKNKNIGRKDKQKIEEEIKDFMIQVDNMMACLPFKFCQCYFNILVHVNKDIQLPKNWMEVENLDVSNPKTITYDKTISTSLHKLETNVSCTKN</sequence>
<accession>A0ACC2RCX1</accession>